<comment type="caution">
    <text evidence="2">The sequence shown here is derived from an EMBL/GenBank/DDBJ whole genome shotgun (WGS) entry which is preliminary data.</text>
</comment>
<feature type="region of interest" description="Disordered" evidence="1">
    <location>
        <begin position="143"/>
        <end position="202"/>
    </location>
</feature>
<feature type="compositionally biased region" description="Gly residues" evidence="1">
    <location>
        <begin position="176"/>
        <end position="202"/>
    </location>
</feature>
<proteinExistence type="predicted"/>
<reference evidence="2 3" key="1">
    <citation type="journal article" date="2023" name="Antonie Van Leeuwenhoek">
        <title>Mesoterricola silvestris gen. nov., sp. nov., Mesoterricola sediminis sp. nov., Geothrix oryzae sp. nov., Geothrix edaphica sp. nov., Geothrix rubra sp. nov., and Geothrix limicola sp. nov., six novel members of Acidobacteriota isolated from soils.</title>
        <authorList>
            <person name="Itoh H."/>
            <person name="Sugisawa Y."/>
            <person name="Mise K."/>
            <person name="Xu Z."/>
            <person name="Kuniyasu M."/>
            <person name="Ushijima N."/>
            <person name="Kawano K."/>
            <person name="Kobayashi E."/>
            <person name="Shiratori Y."/>
            <person name="Masuda Y."/>
            <person name="Senoo K."/>
        </authorList>
    </citation>
    <scope>NUCLEOTIDE SEQUENCE [LARGE SCALE GENOMIC DNA]</scope>
    <source>
        <strain evidence="2 3">Red804</strain>
    </source>
</reference>
<gene>
    <name evidence="2" type="ORF">GETHLI_25090</name>
</gene>
<dbReference type="Proteomes" id="UP001165069">
    <property type="component" value="Unassembled WGS sequence"/>
</dbReference>
<sequence>MTMLFVLLIIGAVIYFAMRGKRDQPEQLGASRRALPTGPLEPHAFPCPYPKCPTCGASGDKMKQDWDGLRAVKWTCGYCGALAGVQTLKDEELPPSARRLLGLDAPAQGSMPMQQGGYGQPGGGMGGLLTGMMIGSMMGGDHHHHDHMGNGDADGWGGGSSDRSSSDWGESDAGSGDWGDSGGGGGDWGGGDSGGGDSGGDW</sequence>
<evidence type="ECO:0000256" key="1">
    <source>
        <dbReference type="SAM" id="MobiDB-lite"/>
    </source>
</evidence>
<name>A0ABQ5QH57_9BACT</name>
<dbReference type="EMBL" id="BSDE01000005">
    <property type="protein sequence ID" value="GLH74007.1"/>
    <property type="molecule type" value="Genomic_DNA"/>
</dbReference>
<accession>A0ABQ5QH57</accession>
<dbReference type="RefSeq" id="WP_285575818.1">
    <property type="nucleotide sequence ID" value="NZ_BSDE01000005.1"/>
</dbReference>
<protein>
    <submittedName>
        <fullName evidence="2">Uncharacterized protein</fullName>
    </submittedName>
</protein>
<evidence type="ECO:0000313" key="3">
    <source>
        <dbReference type="Proteomes" id="UP001165069"/>
    </source>
</evidence>
<keyword evidence="3" id="KW-1185">Reference proteome</keyword>
<evidence type="ECO:0000313" key="2">
    <source>
        <dbReference type="EMBL" id="GLH74007.1"/>
    </source>
</evidence>
<organism evidence="2 3">
    <name type="scientific">Geothrix limicola</name>
    <dbReference type="NCBI Taxonomy" id="2927978"/>
    <lineage>
        <taxon>Bacteria</taxon>
        <taxon>Pseudomonadati</taxon>
        <taxon>Acidobacteriota</taxon>
        <taxon>Holophagae</taxon>
        <taxon>Holophagales</taxon>
        <taxon>Holophagaceae</taxon>
        <taxon>Geothrix</taxon>
    </lineage>
</organism>
<feature type="compositionally biased region" description="Low complexity" evidence="1">
    <location>
        <begin position="161"/>
        <end position="175"/>
    </location>
</feature>